<name>A0A0A8ZE13_ARUDO</name>
<protein>
    <submittedName>
        <fullName evidence="1">Uncharacterized protein</fullName>
    </submittedName>
</protein>
<sequence length="34" mass="3735">MKNNSILAWTIQNKKLLIIIVAAVGIDIDHKSSS</sequence>
<organism evidence="1">
    <name type="scientific">Arundo donax</name>
    <name type="common">Giant reed</name>
    <name type="synonym">Donax arundinaceus</name>
    <dbReference type="NCBI Taxonomy" id="35708"/>
    <lineage>
        <taxon>Eukaryota</taxon>
        <taxon>Viridiplantae</taxon>
        <taxon>Streptophyta</taxon>
        <taxon>Embryophyta</taxon>
        <taxon>Tracheophyta</taxon>
        <taxon>Spermatophyta</taxon>
        <taxon>Magnoliopsida</taxon>
        <taxon>Liliopsida</taxon>
        <taxon>Poales</taxon>
        <taxon>Poaceae</taxon>
        <taxon>PACMAD clade</taxon>
        <taxon>Arundinoideae</taxon>
        <taxon>Arundineae</taxon>
        <taxon>Arundo</taxon>
    </lineage>
</organism>
<reference evidence="1" key="1">
    <citation type="submission" date="2014-09" db="EMBL/GenBank/DDBJ databases">
        <authorList>
            <person name="Magalhaes I.L.F."/>
            <person name="Oliveira U."/>
            <person name="Santos F.R."/>
            <person name="Vidigal T.H.D.A."/>
            <person name="Brescovit A.D."/>
            <person name="Santos A.J."/>
        </authorList>
    </citation>
    <scope>NUCLEOTIDE SEQUENCE</scope>
    <source>
        <tissue evidence="1">Shoot tissue taken approximately 20 cm above the soil surface</tissue>
    </source>
</reference>
<evidence type="ECO:0000313" key="1">
    <source>
        <dbReference type="EMBL" id="JAD37599.1"/>
    </source>
</evidence>
<proteinExistence type="predicted"/>
<dbReference type="AlphaFoldDB" id="A0A0A8ZE13"/>
<dbReference type="EMBL" id="GBRH01260296">
    <property type="protein sequence ID" value="JAD37599.1"/>
    <property type="molecule type" value="Transcribed_RNA"/>
</dbReference>
<accession>A0A0A8ZE13</accession>
<reference evidence="1" key="2">
    <citation type="journal article" date="2015" name="Data Brief">
        <title>Shoot transcriptome of the giant reed, Arundo donax.</title>
        <authorList>
            <person name="Barrero R.A."/>
            <person name="Guerrero F.D."/>
            <person name="Moolhuijzen P."/>
            <person name="Goolsby J.A."/>
            <person name="Tidwell J."/>
            <person name="Bellgard S.E."/>
            <person name="Bellgard M.I."/>
        </authorList>
    </citation>
    <scope>NUCLEOTIDE SEQUENCE</scope>
    <source>
        <tissue evidence="1">Shoot tissue taken approximately 20 cm above the soil surface</tissue>
    </source>
</reference>